<reference evidence="6 7" key="1">
    <citation type="journal article" date="2011" name="Genome Res.">
        <title>Phylogeny-wide analysis of social amoeba genomes highlights ancient origins for complex intercellular communication.</title>
        <authorList>
            <person name="Heidel A.J."/>
            <person name="Lawal H.M."/>
            <person name="Felder M."/>
            <person name="Schilde C."/>
            <person name="Helps N.R."/>
            <person name="Tunggal B."/>
            <person name="Rivero F."/>
            <person name="John U."/>
            <person name="Schleicher M."/>
            <person name="Eichinger L."/>
            <person name="Platzer M."/>
            <person name="Noegel A.A."/>
            <person name="Schaap P."/>
            <person name="Gloeckner G."/>
        </authorList>
    </citation>
    <scope>NUCLEOTIDE SEQUENCE [LARGE SCALE GENOMIC DNA]</scope>
    <source>
        <strain evidence="7">ATCC 26659 / Pp 5 / PN500</strain>
    </source>
</reference>
<feature type="domain" description="CBS" evidence="5">
    <location>
        <begin position="265"/>
        <end position="328"/>
    </location>
</feature>
<evidence type="ECO:0000256" key="4">
    <source>
        <dbReference type="SAM" id="MobiDB-lite"/>
    </source>
</evidence>
<dbReference type="Proteomes" id="UP000001396">
    <property type="component" value="Unassembled WGS sequence"/>
</dbReference>
<feature type="region of interest" description="Disordered" evidence="4">
    <location>
        <begin position="1"/>
        <end position="57"/>
    </location>
</feature>
<gene>
    <name evidence="6" type="ORF">PPL_00017</name>
</gene>
<keyword evidence="2 3" id="KW-0129">CBS domain</keyword>
<dbReference type="CDD" id="cd02205">
    <property type="entry name" value="CBS_pair_SF"/>
    <property type="match status" value="2"/>
</dbReference>
<accession>D3BVL6</accession>
<dbReference type="Gene3D" id="3.10.580.10">
    <property type="entry name" value="CBS-domain"/>
    <property type="match status" value="2"/>
</dbReference>
<evidence type="ECO:0000256" key="2">
    <source>
        <dbReference type="ARBA" id="ARBA00023122"/>
    </source>
</evidence>
<comment type="caution">
    <text evidence="6">The sequence shown here is derived from an EMBL/GenBank/DDBJ whole genome shotgun (WGS) entry which is preliminary data.</text>
</comment>
<evidence type="ECO:0000313" key="7">
    <source>
        <dbReference type="Proteomes" id="UP000001396"/>
    </source>
</evidence>
<evidence type="ECO:0000259" key="5">
    <source>
        <dbReference type="PROSITE" id="PS51371"/>
    </source>
</evidence>
<dbReference type="PANTHER" id="PTHR13780">
    <property type="entry name" value="AMP-ACTIVATED PROTEIN KINASE, GAMMA REGULATORY SUBUNIT"/>
    <property type="match status" value="1"/>
</dbReference>
<feature type="compositionally biased region" description="Basic and acidic residues" evidence="4">
    <location>
        <begin position="1"/>
        <end position="26"/>
    </location>
</feature>
<evidence type="ECO:0000256" key="1">
    <source>
        <dbReference type="ARBA" id="ARBA00022737"/>
    </source>
</evidence>
<dbReference type="GeneID" id="31355551"/>
<feature type="domain" description="CBS" evidence="5">
    <location>
        <begin position="415"/>
        <end position="468"/>
    </location>
</feature>
<evidence type="ECO:0000313" key="6">
    <source>
        <dbReference type="EMBL" id="EFA74519.1"/>
    </source>
</evidence>
<sequence length="468" mass="52452">MSGEKLERFSVEQMRISDREEEERVINQHPQNDSGSDGADSDGEVGGGGSSSGGSDTNSCITNAKRLKYLPESMSKLHFKSPLDYIQVFLVTSKWTNLLNSISVREFLLFRKSKEFHLQRNTSARSPMPADLILVNTDTTISDCLNVRISIIQPLKIVFSNVNSFTLLFQIFRNNSILSAPVIERSTSPISSPIPTIDLEHTVTNVNKGNSFQSDEDTFKIKGVVDLLDILALLFSISRRHKQSYSYSLSHGSPHTYQQSIKQALNPLQSTIDKIPEDYSLLRATELLLKPTTPFKSHRLPVLNSKNEIVGLFSLTDIMYISQRNIHLFNGNSTKKTKELKLLHPVITLNSDAKSSEAFSILLANRITGIAIVDKDNGRLLTSVDSRDLRNVPIDKINFSNKSIFDFLLEKYNGEIKTPAVIKENETLVDVLNLMCDNNSQRVYMVDGYYRPITVTTISDIVAALLNC</sequence>
<organism evidence="6 7">
    <name type="scientific">Heterostelium pallidum (strain ATCC 26659 / Pp 5 / PN500)</name>
    <name type="common">Cellular slime mold</name>
    <name type="synonym">Polysphondylium pallidum</name>
    <dbReference type="NCBI Taxonomy" id="670386"/>
    <lineage>
        <taxon>Eukaryota</taxon>
        <taxon>Amoebozoa</taxon>
        <taxon>Evosea</taxon>
        <taxon>Eumycetozoa</taxon>
        <taxon>Dictyostelia</taxon>
        <taxon>Acytosteliales</taxon>
        <taxon>Acytosteliaceae</taxon>
        <taxon>Heterostelium</taxon>
    </lineage>
</organism>
<dbReference type="InterPro" id="IPR046342">
    <property type="entry name" value="CBS_dom_sf"/>
</dbReference>
<dbReference type="InterPro" id="IPR000644">
    <property type="entry name" value="CBS_dom"/>
</dbReference>
<dbReference type="PROSITE" id="PS51371">
    <property type="entry name" value="CBS"/>
    <property type="match status" value="3"/>
</dbReference>
<dbReference type="EMBL" id="ADBJ01000063">
    <property type="protein sequence ID" value="EFA74519.1"/>
    <property type="molecule type" value="Genomic_DNA"/>
</dbReference>
<feature type="domain" description="CBS" evidence="5">
    <location>
        <begin position="342"/>
        <end position="399"/>
    </location>
</feature>
<keyword evidence="1" id="KW-0677">Repeat</keyword>
<dbReference type="STRING" id="670386.D3BVL6"/>
<dbReference type="SMART" id="SM00116">
    <property type="entry name" value="CBS"/>
    <property type="match status" value="3"/>
</dbReference>
<dbReference type="AlphaFoldDB" id="D3BVL6"/>
<protein>
    <recommendedName>
        <fullName evidence="5">CBS domain-containing protein</fullName>
    </recommendedName>
</protein>
<keyword evidence="7" id="KW-1185">Reference proteome</keyword>
<name>D3BVL6_HETP5</name>
<dbReference type="SUPFAM" id="SSF54631">
    <property type="entry name" value="CBS-domain pair"/>
    <property type="match status" value="2"/>
</dbReference>
<dbReference type="PANTHER" id="PTHR13780:SF96">
    <property type="entry name" value="CBS DOMAIN-CONTAINING PROTEIN"/>
    <property type="match status" value="1"/>
</dbReference>
<proteinExistence type="predicted"/>
<dbReference type="OMA" id="HICHIVT"/>
<evidence type="ECO:0000256" key="3">
    <source>
        <dbReference type="PROSITE-ProRule" id="PRU00703"/>
    </source>
</evidence>
<dbReference type="InParanoid" id="D3BVL6"/>
<dbReference type="RefSeq" id="XP_020426653.1">
    <property type="nucleotide sequence ID" value="XM_020571064.1"/>
</dbReference>
<dbReference type="Pfam" id="PF00571">
    <property type="entry name" value="CBS"/>
    <property type="match status" value="2"/>
</dbReference>
<dbReference type="InterPro" id="IPR050511">
    <property type="entry name" value="AMPK_gamma/SDS23_families"/>
</dbReference>